<dbReference type="GO" id="GO:0005576">
    <property type="term" value="C:extracellular region"/>
    <property type="evidence" value="ECO:0007669"/>
    <property type="project" value="UniProtKB-SubCell"/>
</dbReference>
<proteinExistence type="inferred from homology"/>
<dbReference type="InParanoid" id="A9VAD8"/>
<feature type="region of interest" description="Disordered" evidence="9">
    <location>
        <begin position="338"/>
        <end position="365"/>
    </location>
</feature>
<keyword evidence="4" id="KW-0964">Secreted</keyword>
<feature type="active site" evidence="8">
    <location>
        <position position="230"/>
    </location>
</feature>
<feature type="active site" description="Nucleophile" evidence="7 8">
    <location>
        <position position="117"/>
    </location>
</feature>
<dbReference type="EMBL" id="CH991573">
    <property type="protein sequence ID" value="EDQ85524.1"/>
    <property type="molecule type" value="Genomic_DNA"/>
</dbReference>
<dbReference type="MEROPS" id="C26.001"/>
<dbReference type="FunFam" id="3.40.50.880:FF:000024">
    <property type="entry name" value="Folate gamma-glutamyl hydrolase"/>
    <property type="match status" value="1"/>
</dbReference>
<dbReference type="InterPro" id="IPR029062">
    <property type="entry name" value="Class_I_gatase-like"/>
</dbReference>
<dbReference type="GO" id="GO:0034722">
    <property type="term" value="F:gamma-glutamyl-peptidase activity"/>
    <property type="evidence" value="ECO:0000318"/>
    <property type="project" value="GO_Central"/>
</dbReference>
<dbReference type="SUPFAM" id="SSF52317">
    <property type="entry name" value="Class I glutamine amidotransferase-like"/>
    <property type="match status" value="1"/>
</dbReference>
<name>A9VAD8_MONBE</name>
<keyword evidence="12" id="KW-1185">Reference proteome</keyword>
<evidence type="ECO:0000256" key="5">
    <source>
        <dbReference type="ARBA" id="ARBA00022729"/>
    </source>
</evidence>
<gene>
    <name evidence="11" type="ORF">MONBRDRAFT_29193</name>
</gene>
<feature type="chain" id="PRO_5002745460" description="folate gamma-glutamyl hydrolase" evidence="10">
    <location>
        <begin position="22"/>
        <end position="365"/>
    </location>
</feature>
<dbReference type="STRING" id="81824.A9VAD8"/>
<dbReference type="Proteomes" id="UP000001357">
    <property type="component" value="Unassembled WGS sequence"/>
</dbReference>
<evidence type="ECO:0000256" key="3">
    <source>
        <dbReference type="ARBA" id="ARBA00012886"/>
    </source>
</evidence>
<dbReference type="AlphaFoldDB" id="A9VAD8"/>
<feature type="signal peptide" evidence="10">
    <location>
        <begin position="1"/>
        <end position="21"/>
    </location>
</feature>
<evidence type="ECO:0000256" key="4">
    <source>
        <dbReference type="ARBA" id="ARBA00022525"/>
    </source>
</evidence>
<dbReference type="GO" id="GO:0005773">
    <property type="term" value="C:vacuole"/>
    <property type="evidence" value="ECO:0000318"/>
    <property type="project" value="GO_Central"/>
</dbReference>
<dbReference type="InterPro" id="IPR011697">
    <property type="entry name" value="Peptidase_C26"/>
</dbReference>
<protein>
    <recommendedName>
        <fullName evidence="3 8">folate gamma-glutamyl hydrolase</fullName>
        <ecNumber evidence="3 8">3.4.19.9</ecNumber>
    </recommendedName>
</protein>
<dbReference type="EC" id="3.4.19.9" evidence="3 8"/>
<evidence type="ECO:0000256" key="10">
    <source>
        <dbReference type="SAM" id="SignalP"/>
    </source>
</evidence>
<evidence type="ECO:0000256" key="8">
    <source>
        <dbReference type="PROSITE-ProRule" id="PRU00607"/>
    </source>
</evidence>
<dbReference type="GeneID" id="5894977"/>
<evidence type="ECO:0000256" key="7">
    <source>
        <dbReference type="PIRSR" id="PIRSR615527-1"/>
    </source>
</evidence>
<evidence type="ECO:0000256" key="6">
    <source>
        <dbReference type="ARBA" id="ARBA00022801"/>
    </source>
</evidence>
<dbReference type="PANTHER" id="PTHR11315">
    <property type="entry name" value="PROTEASE FAMILY C26 GAMMA-GLUTAMYL HYDROLASE"/>
    <property type="match status" value="1"/>
</dbReference>
<reference evidence="11 12" key="1">
    <citation type="journal article" date="2008" name="Nature">
        <title>The genome of the choanoflagellate Monosiga brevicollis and the origin of metazoans.</title>
        <authorList>
            <consortium name="JGI Sequencing"/>
            <person name="King N."/>
            <person name="Westbrook M.J."/>
            <person name="Young S.L."/>
            <person name="Kuo A."/>
            <person name="Abedin M."/>
            <person name="Chapman J."/>
            <person name="Fairclough S."/>
            <person name="Hellsten U."/>
            <person name="Isogai Y."/>
            <person name="Letunic I."/>
            <person name="Marr M."/>
            <person name="Pincus D."/>
            <person name="Putnam N."/>
            <person name="Rokas A."/>
            <person name="Wright K.J."/>
            <person name="Zuzow R."/>
            <person name="Dirks W."/>
            <person name="Good M."/>
            <person name="Goodstein D."/>
            <person name="Lemons D."/>
            <person name="Li W."/>
            <person name="Lyons J.B."/>
            <person name="Morris A."/>
            <person name="Nichols S."/>
            <person name="Richter D.J."/>
            <person name="Salamov A."/>
            <person name="Bork P."/>
            <person name="Lim W.A."/>
            <person name="Manning G."/>
            <person name="Miller W.T."/>
            <person name="McGinnis W."/>
            <person name="Shapiro H."/>
            <person name="Tjian R."/>
            <person name="Grigoriev I.V."/>
            <person name="Rokhsar D."/>
        </authorList>
    </citation>
    <scope>NUCLEOTIDE SEQUENCE [LARGE SCALE GENOMIC DNA]</scope>
    <source>
        <strain evidence="12">MX1 / ATCC 50154</strain>
    </source>
</reference>
<keyword evidence="6 8" id="KW-0378">Hydrolase</keyword>
<evidence type="ECO:0000313" key="11">
    <source>
        <dbReference type="EMBL" id="EDQ85524.1"/>
    </source>
</evidence>
<organism evidence="11 12">
    <name type="scientific">Monosiga brevicollis</name>
    <name type="common">Choanoflagellate</name>
    <dbReference type="NCBI Taxonomy" id="81824"/>
    <lineage>
        <taxon>Eukaryota</taxon>
        <taxon>Choanoflagellata</taxon>
        <taxon>Craspedida</taxon>
        <taxon>Salpingoecidae</taxon>
        <taxon>Monosiga</taxon>
    </lineage>
</organism>
<feature type="compositionally biased region" description="Basic and acidic residues" evidence="9">
    <location>
        <begin position="344"/>
        <end position="365"/>
    </location>
</feature>
<dbReference type="Pfam" id="PF07722">
    <property type="entry name" value="Peptidase_C26"/>
    <property type="match status" value="1"/>
</dbReference>
<comment type="similarity">
    <text evidence="2">Belongs to the peptidase C26 family.</text>
</comment>
<comment type="subcellular location">
    <subcellularLocation>
        <location evidence="1">Secreted</location>
        <location evidence="1">Extracellular space</location>
    </subcellularLocation>
</comment>
<feature type="active site" description="Proton donor" evidence="7">
    <location>
        <position position="230"/>
    </location>
</feature>
<accession>A9VAD8</accession>
<dbReference type="KEGG" id="mbr:MONBRDRAFT_29193"/>
<evidence type="ECO:0000256" key="1">
    <source>
        <dbReference type="ARBA" id="ARBA00004239"/>
    </source>
</evidence>
<dbReference type="InterPro" id="IPR015527">
    <property type="entry name" value="Pept_C26_g-glut_hydrolase"/>
</dbReference>
<sequence>MAGGSRVAVILAVVVVATAWASNPVIGILSQSDPPYIAASYVKYLESAGARVVPVLHNDTADRHAQLFSQLNGFLIPGGGANLANFSDDFMVSARYFVNQAIQANTGGDFFPVWGTCLGFETLSVIIADDPAVLVDGYDSEDLPLALNMTRNAGTSRLFGQLPGSVYDSLQTENVTMNFHQSGVEPSTFVSNDKLNSFFNILSTNVDLQGKPFVSSMEGKTMPVYGVQWHPEKNTYEWGSTQANPHSAAAVDVAYHMARFFVNEARKNNHVYPADALDKPLAGLTMRPAASSINRQRQPVKPTCCAKVNLTAIQSTSKTKARFHPLLPFPMFMKRYPSPKTVKHREESDRKRECEGEGEGESLRV</sequence>
<dbReference type="PANTHER" id="PTHR11315:SF0">
    <property type="entry name" value="FOLATE GAMMA-GLUTAMYL HYDROLASE"/>
    <property type="match status" value="1"/>
</dbReference>
<dbReference type="GO" id="GO:0046900">
    <property type="term" value="P:tetrahydrofolylpolyglutamate metabolic process"/>
    <property type="evidence" value="ECO:0000318"/>
    <property type="project" value="GO_Central"/>
</dbReference>
<dbReference type="Gene3D" id="3.40.50.880">
    <property type="match status" value="1"/>
</dbReference>
<evidence type="ECO:0000313" key="12">
    <source>
        <dbReference type="Proteomes" id="UP000001357"/>
    </source>
</evidence>
<dbReference type="eggNOG" id="KOG1559">
    <property type="taxonomic scope" value="Eukaryota"/>
</dbReference>
<evidence type="ECO:0000256" key="2">
    <source>
        <dbReference type="ARBA" id="ARBA00011083"/>
    </source>
</evidence>
<comment type="catalytic activity">
    <reaction evidence="8">
        <text>(6S)-5,6,7,8-tetrahydrofolyl-(gamma-L-Glu)(n) + (n-1) H2O = (6S)-5,6,7,8-tetrahydrofolate + (n-1) L-glutamate</text>
        <dbReference type="Rhea" id="RHEA:56784"/>
        <dbReference type="Rhea" id="RHEA-COMP:14738"/>
        <dbReference type="ChEBI" id="CHEBI:15377"/>
        <dbReference type="ChEBI" id="CHEBI:29985"/>
        <dbReference type="ChEBI" id="CHEBI:57453"/>
        <dbReference type="ChEBI" id="CHEBI:141005"/>
        <dbReference type="EC" id="3.4.19.9"/>
    </reaction>
</comment>
<dbReference type="FunCoup" id="A9VAD8">
    <property type="interactions" value="266"/>
</dbReference>
<dbReference type="OMA" id="EPVSSHF"/>
<dbReference type="PROSITE" id="PS51273">
    <property type="entry name" value="GATASE_TYPE_1"/>
    <property type="match status" value="1"/>
</dbReference>
<dbReference type="PROSITE" id="PS51275">
    <property type="entry name" value="PEPTIDASE_C26_GGH"/>
    <property type="match status" value="1"/>
</dbReference>
<evidence type="ECO:0000256" key="9">
    <source>
        <dbReference type="SAM" id="MobiDB-lite"/>
    </source>
</evidence>
<dbReference type="RefSeq" id="XP_001749715.1">
    <property type="nucleotide sequence ID" value="XM_001749663.1"/>
</dbReference>
<keyword evidence="5 10" id="KW-0732">Signal</keyword>